<proteinExistence type="predicted"/>
<evidence type="ECO:0000313" key="3">
    <source>
        <dbReference type="Proteomes" id="UP000319976"/>
    </source>
</evidence>
<dbReference type="Gene3D" id="3.40.30.10">
    <property type="entry name" value="Glutaredoxin"/>
    <property type="match status" value="1"/>
</dbReference>
<dbReference type="InterPro" id="IPR036249">
    <property type="entry name" value="Thioredoxin-like_sf"/>
</dbReference>
<keyword evidence="3" id="KW-1185">Reference proteome</keyword>
<dbReference type="Proteomes" id="UP000319976">
    <property type="component" value="Chromosome"/>
</dbReference>
<feature type="chain" id="PRO_5021937693" evidence="1">
    <location>
        <begin position="19"/>
        <end position="376"/>
    </location>
</feature>
<evidence type="ECO:0000313" key="2">
    <source>
        <dbReference type="EMBL" id="QDT66030.1"/>
    </source>
</evidence>
<feature type="signal peptide" evidence="1">
    <location>
        <begin position="1"/>
        <end position="18"/>
    </location>
</feature>
<dbReference type="AlphaFoldDB" id="A0A517TCF0"/>
<gene>
    <name evidence="2" type="ORF">V22_32940</name>
</gene>
<organism evidence="2 3">
    <name type="scientific">Calycomorphotria hydatis</name>
    <dbReference type="NCBI Taxonomy" id="2528027"/>
    <lineage>
        <taxon>Bacteria</taxon>
        <taxon>Pseudomonadati</taxon>
        <taxon>Planctomycetota</taxon>
        <taxon>Planctomycetia</taxon>
        <taxon>Planctomycetales</taxon>
        <taxon>Planctomycetaceae</taxon>
        <taxon>Calycomorphotria</taxon>
    </lineage>
</organism>
<dbReference type="KEGG" id="chya:V22_32940"/>
<protein>
    <submittedName>
        <fullName evidence="2">Uncharacterized protein</fullName>
    </submittedName>
</protein>
<keyword evidence="1" id="KW-0732">Signal</keyword>
<dbReference type="EMBL" id="CP036316">
    <property type="protein sequence ID" value="QDT66030.1"/>
    <property type="molecule type" value="Genomic_DNA"/>
</dbReference>
<name>A0A517TCF0_9PLAN</name>
<accession>A0A517TCF0</accession>
<dbReference type="SUPFAM" id="SSF52833">
    <property type="entry name" value="Thioredoxin-like"/>
    <property type="match status" value="1"/>
</dbReference>
<reference evidence="2 3" key="1">
    <citation type="submission" date="2019-02" db="EMBL/GenBank/DDBJ databases">
        <title>Deep-cultivation of Planctomycetes and their phenomic and genomic characterization uncovers novel biology.</title>
        <authorList>
            <person name="Wiegand S."/>
            <person name="Jogler M."/>
            <person name="Boedeker C."/>
            <person name="Pinto D."/>
            <person name="Vollmers J."/>
            <person name="Rivas-Marin E."/>
            <person name="Kohn T."/>
            <person name="Peeters S.H."/>
            <person name="Heuer A."/>
            <person name="Rast P."/>
            <person name="Oberbeckmann S."/>
            <person name="Bunk B."/>
            <person name="Jeske O."/>
            <person name="Meyerdierks A."/>
            <person name="Storesund J.E."/>
            <person name="Kallscheuer N."/>
            <person name="Luecker S."/>
            <person name="Lage O.M."/>
            <person name="Pohl T."/>
            <person name="Merkel B.J."/>
            <person name="Hornburger P."/>
            <person name="Mueller R.-W."/>
            <person name="Bruemmer F."/>
            <person name="Labrenz M."/>
            <person name="Spormann A.M."/>
            <person name="Op den Camp H."/>
            <person name="Overmann J."/>
            <person name="Amann R."/>
            <person name="Jetten M.S.M."/>
            <person name="Mascher T."/>
            <person name="Medema M.H."/>
            <person name="Devos D.P."/>
            <person name="Kaster A.-K."/>
            <person name="Ovreas L."/>
            <person name="Rohde M."/>
            <person name="Galperin M.Y."/>
            <person name="Jogler C."/>
        </authorList>
    </citation>
    <scope>NUCLEOTIDE SEQUENCE [LARGE SCALE GENOMIC DNA]</scope>
    <source>
        <strain evidence="2 3">V22</strain>
    </source>
</reference>
<sequence length="376" mass="41612" precursor="true">MFCLRIIPLLMTSLAICAAGCGLENSTDSNVPLNIAGNSTGTETHGLRDEDRSSQLLREAETLLQRLLPTDSLETTQANIEKVQQLIDSAKEDESCGPKAHALAFRLQLRTLLELGVRGDQASISDLYHTAEQAYQREPNNEEAVIAATTVVHLSAELSKRTGSHQQNWLREYVRQASIFAELFPSETGLASSQLLTAAQTAERFDHRELAKFGYQKLIDNLPNEQETRWAVGATRRLKLTGKPVQISGVLKNGQIVSTREAVGSWAVVLFWRDVDEPQEMVTQLLHQLSKIDESGQIQAFGVRFSEDVSAATVTSASPTFPVIEQQDLSKPFTKSQPESHGNLQEHYGLHEFPTVWLIDPAGKVVSTKFPPNKLQ</sequence>
<evidence type="ECO:0000256" key="1">
    <source>
        <dbReference type="SAM" id="SignalP"/>
    </source>
</evidence>